<reference evidence="6" key="1">
    <citation type="submission" date="2021-06" db="EMBL/GenBank/DDBJ databases">
        <authorList>
            <person name="Kallberg Y."/>
            <person name="Tangrot J."/>
            <person name="Rosling A."/>
        </authorList>
    </citation>
    <scope>NUCLEOTIDE SEQUENCE</scope>
    <source>
        <strain evidence="6">CL551</strain>
    </source>
</reference>
<dbReference type="EMBL" id="CAJVPV010002882">
    <property type="protein sequence ID" value="CAG8538426.1"/>
    <property type="molecule type" value="Genomic_DNA"/>
</dbReference>
<dbReference type="GO" id="GO:1904462">
    <property type="term" value="P:ergosteryl 3-beta-D-glucoside catabolic process"/>
    <property type="evidence" value="ECO:0007669"/>
    <property type="project" value="TreeGrafter"/>
</dbReference>
<dbReference type="Proteomes" id="UP000789342">
    <property type="component" value="Unassembled WGS sequence"/>
</dbReference>
<sequence length="599" mass="68642">MASSTMFTLFWGGDVFAPNSLYDGVNVKEFLQEKYVNCYKHLARRIQHLEAVMGFELMNEPHPGYIGLSDFHRYDAGTTLVFGDSPSALQSFALGDGLTQEIEVWIRSWPFPTRKHSTRLVNEEGVSAWINGECIWKKHGLWDVDSKTGKPRILNANYFKRHPKTGENVNFYKDFYLPFVRRYSEAIQSVKSDYLIFVEPIPNEPPPTWTSSDHHENIVYAPHWYDLESLFKKAFNGRITHDVQRLTRGPQHIVSATYFGISGAKKNYFGQVRNIVKNGLKNVGEKPCVIGECGIPMDINDKKAFETGDYTHHINFLDAVLSAMEKNLVNFTLWNYNPLNDNAHGDHWYGEDFSIFSPLPSKPVVSEHLKSRTQKELSIKTSMLEDQQNTEVCAECTTTSPTSPFNLNSWELMEQENHYDPSHHAGGRVLDAVLRPYAAKFPGIPQTMSFNLETKEFIFKFTNFPSSQPINSDFSNIVAPEVEIFIPNYHYKKSGLDIRVSDGDWRYVRSGQTLYWRVRDWSTEGLVHSLRIRVVDNTNQKIMPTSGSVNLSDFSKSTFDSNEFKHYNTSVILVLVVTLFLAMCSPTEIMFWAMGKDIF</sequence>
<comment type="caution">
    <text evidence="6">The sequence shown here is derived from an EMBL/GenBank/DDBJ whole genome shotgun (WGS) entry which is preliminary data.</text>
</comment>
<dbReference type="InterPro" id="IPR041036">
    <property type="entry name" value="GH5_C"/>
</dbReference>
<protein>
    <submittedName>
        <fullName evidence="6">3667_t:CDS:1</fullName>
    </submittedName>
</protein>
<dbReference type="Gene3D" id="2.60.40.1180">
    <property type="entry name" value="Golgi alpha-mannosidase II"/>
    <property type="match status" value="1"/>
</dbReference>
<evidence type="ECO:0000256" key="2">
    <source>
        <dbReference type="ARBA" id="ARBA00022801"/>
    </source>
</evidence>
<evidence type="ECO:0000256" key="1">
    <source>
        <dbReference type="ARBA" id="ARBA00005641"/>
    </source>
</evidence>
<keyword evidence="4" id="KW-0812">Transmembrane</keyword>
<evidence type="ECO:0000256" key="3">
    <source>
        <dbReference type="ARBA" id="ARBA00023295"/>
    </source>
</evidence>
<evidence type="ECO:0000259" key="5">
    <source>
        <dbReference type="Pfam" id="PF18564"/>
    </source>
</evidence>
<evidence type="ECO:0000313" key="7">
    <source>
        <dbReference type="Proteomes" id="UP000789342"/>
    </source>
</evidence>
<gene>
    <name evidence="6" type="ORF">AMORRO_LOCUS5009</name>
</gene>
<comment type="similarity">
    <text evidence="1">Belongs to the glycosyl hydrolase 5 (cellulase A) family.</text>
</comment>
<dbReference type="PANTHER" id="PTHR31308">
    <property type="match status" value="1"/>
</dbReference>
<organism evidence="6 7">
    <name type="scientific">Acaulospora morrowiae</name>
    <dbReference type="NCBI Taxonomy" id="94023"/>
    <lineage>
        <taxon>Eukaryota</taxon>
        <taxon>Fungi</taxon>
        <taxon>Fungi incertae sedis</taxon>
        <taxon>Mucoromycota</taxon>
        <taxon>Glomeromycotina</taxon>
        <taxon>Glomeromycetes</taxon>
        <taxon>Diversisporales</taxon>
        <taxon>Acaulosporaceae</taxon>
        <taxon>Acaulospora</taxon>
    </lineage>
</organism>
<evidence type="ECO:0000256" key="4">
    <source>
        <dbReference type="SAM" id="Phobius"/>
    </source>
</evidence>
<dbReference type="InterPro" id="IPR013780">
    <property type="entry name" value="Glyco_hydro_b"/>
</dbReference>
<dbReference type="GO" id="GO:0050295">
    <property type="term" value="F:steryl-beta-glucosidase activity"/>
    <property type="evidence" value="ECO:0007669"/>
    <property type="project" value="TreeGrafter"/>
</dbReference>
<dbReference type="InterPro" id="IPR017853">
    <property type="entry name" value="GH"/>
</dbReference>
<evidence type="ECO:0000313" key="6">
    <source>
        <dbReference type="EMBL" id="CAG8538426.1"/>
    </source>
</evidence>
<dbReference type="InterPro" id="IPR052066">
    <property type="entry name" value="Glycosphingolipid_Hydrolases"/>
</dbReference>
<keyword evidence="4" id="KW-1133">Transmembrane helix</keyword>
<feature type="domain" description="Glycoside hydrolase family 5 C-terminal" evidence="5">
    <location>
        <begin position="435"/>
        <end position="532"/>
    </location>
</feature>
<keyword evidence="7" id="KW-1185">Reference proteome</keyword>
<feature type="transmembrane region" description="Helical" evidence="4">
    <location>
        <begin position="571"/>
        <end position="593"/>
    </location>
</feature>
<dbReference type="OrthoDB" id="9971853at2759"/>
<dbReference type="Gene3D" id="3.20.20.80">
    <property type="entry name" value="Glycosidases"/>
    <property type="match status" value="2"/>
</dbReference>
<keyword evidence="3" id="KW-0326">Glycosidase</keyword>
<name>A0A9N9ASE9_9GLOM</name>
<dbReference type="SUPFAM" id="SSF51445">
    <property type="entry name" value="(Trans)glycosidases"/>
    <property type="match status" value="1"/>
</dbReference>
<dbReference type="AlphaFoldDB" id="A0A9N9ASE9"/>
<dbReference type="Pfam" id="PF18564">
    <property type="entry name" value="Glyco_hydro_5_C"/>
    <property type="match status" value="1"/>
</dbReference>
<proteinExistence type="inferred from homology"/>
<keyword evidence="2" id="KW-0378">Hydrolase</keyword>
<accession>A0A9N9ASE9</accession>
<keyword evidence="4" id="KW-0472">Membrane</keyword>
<dbReference type="PANTHER" id="PTHR31308:SF5">
    <property type="entry name" value="ERGOSTERYL-BETA-GLUCOSIDASE"/>
    <property type="match status" value="1"/>
</dbReference>